<dbReference type="AlphaFoldDB" id="A0A9W6NVT2"/>
<sequence length="134" mass="15866">MGEARPGGPFVPNHRHPGRPTLEAVHGPTAAEVDPDMTRDEIDDDLTRDDIREWLVELLLDRVRESRYPSYTLLDLIERWIPRRMIPEYLEVLREKVEHDRYPSIPLLRRIRRVAERLPHGHHHHDHEDRESAG</sequence>
<protein>
    <submittedName>
        <fullName evidence="2">Uncharacterized protein</fullName>
    </submittedName>
</protein>
<proteinExistence type="predicted"/>
<evidence type="ECO:0000313" key="2">
    <source>
        <dbReference type="EMBL" id="GLL11159.1"/>
    </source>
</evidence>
<name>A0A9W6NVT2_9PSEU</name>
<evidence type="ECO:0000256" key="1">
    <source>
        <dbReference type="SAM" id="MobiDB-lite"/>
    </source>
</evidence>
<evidence type="ECO:0000313" key="3">
    <source>
        <dbReference type="Proteomes" id="UP001143463"/>
    </source>
</evidence>
<dbReference type="EMBL" id="BSFQ01000007">
    <property type="protein sequence ID" value="GLL11159.1"/>
    <property type="molecule type" value="Genomic_DNA"/>
</dbReference>
<gene>
    <name evidence="2" type="ORF">GCM10017577_23000</name>
</gene>
<accession>A0A9W6NVT2</accession>
<reference evidence="2" key="1">
    <citation type="journal article" date="2014" name="Int. J. Syst. Evol. Microbiol.">
        <title>Complete genome sequence of Corynebacterium casei LMG S-19264T (=DSM 44701T), isolated from a smear-ripened cheese.</title>
        <authorList>
            <consortium name="US DOE Joint Genome Institute (JGI-PGF)"/>
            <person name="Walter F."/>
            <person name="Albersmeier A."/>
            <person name="Kalinowski J."/>
            <person name="Ruckert C."/>
        </authorList>
    </citation>
    <scope>NUCLEOTIDE SEQUENCE</scope>
    <source>
        <strain evidence="2">VKM Ac-1069</strain>
    </source>
</reference>
<dbReference type="Proteomes" id="UP001143463">
    <property type="component" value="Unassembled WGS sequence"/>
</dbReference>
<comment type="caution">
    <text evidence="2">The sequence shown here is derived from an EMBL/GenBank/DDBJ whole genome shotgun (WGS) entry which is preliminary data.</text>
</comment>
<keyword evidence="3" id="KW-1185">Reference proteome</keyword>
<reference evidence="2" key="2">
    <citation type="submission" date="2023-01" db="EMBL/GenBank/DDBJ databases">
        <authorList>
            <person name="Sun Q."/>
            <person name="Evtushenko L."/>
        </authorList>
    </citation>
    <scope>NUCLEOTIDE SEQUENCE</scope>
    <source>
        <strain evidence="2">VKM Ac-1069</strain>
    </source>
</reference>
<feature type="region of interest" description="Disordered" evidence="1">
    <location>
        <begin position="1"/>
        <end position="27"/>
    </location>
</feature>
<organism evidence="2 3">
    <name type="scientific">Pseudonocardia halophobica</name>
    <dbReference type="NCBI Taxonomy" id="29401"/>
    <lineage>
        <taxon>Bacteria</taxon>
        <taxon>Bacillati</taxon>
        <taxon>Actinomycetota</taxon>
        <taxon>Actinomycetes</taxon>
        <taxon>Pseudonocardiales</taxon>
        <taxon>Pseudonocardiaceae</taxon>
        <taxon>Pseudonocardia</taxon>
    </lineage>
</organism>